<keyword evidence="1" id="KW-0805">Transcription regulation</keyword>
<dbReference type="InterPro" id="IPR001471">
    <property type="entry name" value="AP2/ERF_dom"/>
</dbReference>
<protein>
    <submittedName>
        <fullName evidence="5">Putative homing endonuclease</fullName>
    </submittedName>
</protein>
<evidence type="ECO:0000313" key="6">
    <source>
        <dbReference type="Proteomes" id="UP000595879"/>
    </source>
</evidence>
<sequence length="183" mass="21018">MKLKKQLRTLDEETQGIENLLQCIRVEPETGKCFWLEKRSNKIPAGSEAGSFHKSSGYTRIKFENAMYIRSRVIFYYVNGYLPVMVDHVHGVECGDMISNLRESNQVTNQQNRTRNKNNTVGFKGVSFNKKSQKYSAKITLHGVTKWLGFYDSAEEASEAYKAKALVSFTHNERYLNDLTDSK</sequence>
<dbReference type="GO" id="GO:0004519">
    <property type="term" value="F:endonuclease activity"/>
    <property type="evidence" value="ECO:0007669"/>
    <property type="project" value="UniProtKB-KW"/>
</dbReference>
<name>A0A7T3NB42_9CAUD</name>
<dbReference type="InterPro" id="IPR044925">
    <property type="entry name" value="His-Me_finger_sf"/>
</dbReference>
<keyword evidence="5" id="KW-0540">Nuclease</keyword>
<reference evidence="5 6" key="1">
    <citation type="submission" date="2020-09" db="EMBL/GenBank/DDBJ databases">
        <authorList>
            <person name="Reed H.X."/>
            <person name="Ayers H."/>
            <person name="Chronis L."/>
            <person name="Gaertner R."/>
            <person name="Thompson D."/>
            <person name="Newey C."/>
            <person name="Breakwell D.P."/>
            <person name="Grose J.H."/>
        </authorList>
    </citation>
    <scope>NUCLEOTIDE SEQUENCE [LARGE SCALE GENOMIC DNA]</scope>
</reference>
<dbReference type="PROSITE" id="PS51032">
    <property type="entry name" value="AP2_ERF"/>
    <property type="match status" value="1"/>
</dbReference>
<keyword evidence="3" id="KW-0804">Transcription</keyword>
<feature type="domain" description="AP2/ERF" evidence="4">
    <location>
        <begin position="122"/>
        <end position="179"/>
    </location>
</feature>
<evidence type="ECO:0000256" key="1">
    <source>
        <dbReference type="ARBA" id="ARBA00023015"/>
    </source>
</evidence>
<proteinExistence type="predicted"/>
<evidence type="ECO:0000259" key="4">
    <source>
        <dbReference type="PROSITE" id="PS51032"/>
    </source>
</evidence>
<evidence type="ECO:0000256" key="2">
    <source>
        <dbReference type="ARBA" id="ARBA00023125"/>
    </source>
</evidence>
<dbReference type="InterPro" id="IPR016177">
    <property type="entry name" value="DNA-bd_dom_sf"/>
</dbReference>
<keyword evidence="5" id="KW-0255">Endonuclease</keyword>
<dbReference type="Gene3D" id="3.30.730.10">
    <property type="entry name" value="AP2/ERF domain"/>
    <property type="match status" value="1"/>
</dbReference>
<keyword evidence="2" id="KW-0238">DNA-binding</keyword>
<accession>A0A7T3NB42</accession>
<dbReference type="InterPro" id="IPR036955">
    <property type="entry name" value="AP2/ERF_dom_sf"/>
</dbReference>
<organism evidence="5 6">
    <name type="scientific">Cronobacter phage vB_CsaM_SemperBestia</name>
    <dbReference type="NCBI Taxonomy" id="2777353"/>
    <lineage>
        <taxon>Viruses</taxon>
        <taxon>Duplodnaviria</taxon>
        <taxon>Heunggongvirae</taxon>
        <taxon>Uroviricota</taxon>
        <taxon>Caudoviricetes</taxon>
        <taxon>Pantevenvirales</taxon>
        <taxon>Straboviridae</taxon>
        <taxon>Pseudotevenvirus</taxon>
        <taxon>Pseudotevenvirus leb</taxon>
    </lineage>
</organism>
<dbReference type="GO" id="GO:0003677">
    <property type="term" value="F:DNA binding"/>
    <property type="evidence" value="ECO:0007669"/>
    <property type="project" value="UniProtKB-KW"/>
</dbReference>
<dbReference type="SUPFAM" id="SSF54171">
    <property type="entry name" value="DNA-binding domain"/>
    <property type="match status" value="1"/>
</dbReference>
<dbReference type="Proteomes" id="UP000595879">
    <property type="component" value="Genome"/>
</dbReference>
<dbReference type="EMBL" id="MW021756">
    <property type="protein sequence ID" value="QPX76444.1"/>
    <property type="molecule type" value="Genomic_DNA"/>
</dbReference>
<dbReference type="GO" id="GO:0003700">
    <property type="term" value="F:DNA-binding transcription factor activity"/>
    <property type="evidence" value="ECO:0007669"/>
    <property type="project" value="InterPro"/>
</dbReference>
<evidence type="ECO:0000313" key="5">
    <source>
        <dbReference type="EMBL" id="QPX76444.1"/>
    </source>
</evidence>
<dbReference type="SUPFAM" id="SSF54060">
    <property type="entry name" value="His-Me finger endonucleases"/>
    <property type="match status" value="1"/>
</dbReference>
<evidence type="ECO:0000256" key="3">
    <source>
        <dbReference type="ARBA" id="ARBA00023163"/>
    </source>
</evidence>
<keyword evidence="5" id="KW-0378">Hydrolase</keyword>